<organism evidence="2 3">
    <name type="scientific">Microbacterium soli</name>
    <dbReference type="NCBI Taxonomy" id="446075"/>
    <lineage>
        <taxon>Bacteria</taxon>
        <taxon>Bacillati</taxon>
        <taxon>Actinomycetota</taxon>
        <taxon>Actinomycetes</taxon>
        <taxon>Micrococcales</taxon>
        <taxon>Microbacteriaceae</taxon>
        <taxon>Microbacterium</taxon>
    </lineage>
</organism>
<dbReference type="EMBL" id="BAABCP010000002">
    <property type="protein sequence ID" value="GAA3948125.1"/>
    <property type="molecule type" value="Genomic_DNA"/>
</dbReference>
<evidence type="ECO:0000256" key="1">
    <source>
        <dbReference type="SAM" id="MobiDB-lite"/>
    </source>
</evidence>
<dbReference type="RefSeq" id="WP_344820264.1">
    <property type="nucleotide sequence ID" value="NZ_BAABCP010000002.1"/>
</dbReference>
<feature type="region of interest" description="Disordered" evidence="1">
    <location>
        <begin position="1"/>
        <end position="33"/>
    </location>
</feature>
<comment type="caution">
    <text evidence="2">The sequence shown here is derived from an EMBL/GenBank/DDBJ whole genome shotgun (WGS) entry which is preliminary data.</text>
</comment>
<keyword evidence="3" id="KW-1185">Reference proteome</keyword>
<evidence type="ECO:0000313" key="3">
    <source>
        <dbReference type="Proteomes" id="UP001501591"/>
    </source>
</evidence>
<evidence type="ECO:0000313" key="2">
    <source>
        <dbReference type="EMBL" id="GAA3948125.1"/>
    </source>
</evidence>
<accession>A0ABP7NIW5</accession>
<sequence>MDMGQEGQERTLSAPNDMGVVRTAPNDSGPSAARRARLIDGDAAEAFCRERAERMKSPMGAAIYAGLADRIKRGFFAPEGSGK</sequence>
<protein>
    <submittedName>
        <fullName evidence="2">Uncharacterized protein</fullName>
    </submittedName>
</protein>
<proteinExistence type="predicted"/>
<gene>
    <name evidence="2" type="ORF">GCM10022383_27360</name>
</gene>
<name>A0ABP7NIW5_9MICO</name>
<dbReference type="Proteomes" id="UP001501591">
    <property type="component" value="Unassembled WGS sequence"/>
</dbReference>
<reference evidence="3" key="1">
    <citation type="journal article" date="2019" name="Int. J. Syst. Evol. Microbiol.">
        <title>The Global Catalogue of Microorganisms (GCM) 10K type strain sequencing project: providing services to taxonomists for standard genome sequencing and annotation.</title>
        <authorList>
            <consortium name="The Broad Institute Genomics Platform"/>
            <consortium name="The Broad Institute Genome Sequencing Center for Infectious Disease"/>
            <person name="Wu L."/>
            <person name="Ma J."/>
        </authorList>
    </citation>
    <scope>NUCLEOTIDE SEQUENCE [LARGE SCALE GENOMIC DNA]</scope>
    <source>
        <strain evidence="3">JCM 17024</strain>
    </source>
</reference>